<keyword evidence="4" id="KW-0732">Signal</keyword>
<proteinExistence type="predicted"/>
<dbReference type="InterPro" id="IPR020942">
    <property type="entry name" value="Cyt_c_III_dom"/>
</dbReference>
<evidence type="ECO:0000256" key="2">
    <source>
        <dbReference type="ARBA" id="ARBA00022617"/>
    </source>
</evidence>
<keyword evidence="5" id="KW-0249">Electron transport</keyword>
<keyword evidence="6" id="KW-0408">Iron</keyword>
<evidence type="ECO:0000256" key="6">
    <source>
        <dbReference type="ARBA" id="ARBA00023004"/>
    </source>
</evidence>
<dbReference type="InterPro" id="IPR051829">
    <property type="entry name" value="Multiheme_Cytochr_ET"/>
</dbReference>
<dbReference type="PANTHER" id="PTHR35038:SF6">
    <property type="entry name" value="SURFACE LOCALIZED DECAHEME CYTOCHROME C LIPOPROTEIN"/>
    <property type="match status" value="1"/>
</dbReference>
<evidence type="ECO:0000256" key="4">
    <source>
        <dbReference type="ARBA" id="ARBA00022729"/>
    </source>
</evidence>
<keyword evidence="1" id="KW-0813">Transport</keyword>
<evidence type="ECO:0000256" key="5">
    <source>
        <dbReference type="ARBA" id="ARBA00022982"/>
    </source>
</evidence>
<dbReference type="Pfam" id="PF02085">
    <property type="entry name" value="Cytochrom_CIII"/>
    <property type="match status" value="1"/>
</dbReference>
<dbReference type="Gene3D" id="3.90.10.10">
    <property type="entry name" value="Cytochrome C3"/>
    <property type="match status" value="2"/>
</dbReference>
<evidence type="ECO:0000256" key="1">
    <source>
        <dbReference type="ARBA" id="ARBA00022448"/>
    </source>
</evidence>
<dbReference type="RefSeq" id="WP_233394807.1">
    <property type="nucleotide sequence ID" value="NZ_JAJTWT010000015.1"/>
</dbReference>
<dbReference type="PANTHER" id="PTHR35038">
    <property type="entry name" value="DISSIMILATORY SULFITE REDUCTASE SIRA"/>
    <property type="match status" value="1"/>
</dbReference>
<evidence type="ECO:0000259" key="7">
    <source>
        <dbReference type="Pfam" id="PF02085"/>
    </source>
</evidence>
<dbReference type="InterPro" id="IPR036280">
    <property type="entry name" value="Multihaem_cyt_sf"/>
</dbReference>
<keyword evidence="3" id="KW-0479">Metal-binding</keyword>
<protein>
    <submittedName>
        <fullName evidence="8">Class III cytochrome C family protein</fullName>
    </submittedName>
</protein>
<dbReference type="SUPFAM" id="SSF48695">
    <property type="entry name" value="Multiheme cytochromes"/>
    <property type="match status" value="1"/>
</dbReference>
<keyword evidence="2" id="KW-0349">Heme</keyword>
<organism evidence="8 9">
    <name type="scientific">Pelomonas caseinilytica</name>
    <dbReference type="NCBI Taxonomy" id="2906763"/>
    <lineage>
        <taxon>Bacteria</taxon>
        <taxon>Pseudomonadati</taxon>
        <taxon>Pseudomonadota</taxon>
        <taxon>Betaproteobacteria</taxon>
        <taxon>Burkholderiales</taxon>
        <taxon>Sphaerotilaceae</taxon>
        <taxon>Roseateles</taxon>
    </lineage>
</organism>
<reference evidence="8 9" key="1">
    <citation type="submission" date="2021-12" db="EMBL/GenBank/DDBJ databases">
        <title>Genome seq of p7.</title>
        <authorList>
            <person name="Seo T."/>
        </authorList>
    </citation>
    <scope>NUCLEOTIDE SEQUENCE [LARGE SCALE GENOMIC DNA]</scope>
    <source>
        <strain evidence="8 9">P7</strain>
    </source>
</reference>
<dbReference type="Proteomes" id="UP001201463">
    <property type="component" value="Unassembled WGS sequence"/>
</dbReference>
<dbReference type="EMBL" id="JAJTWT010000015">
    <property type="protein sequence ID" value="MCE4540291.1"/>
    <property type="molecule type" value="Genomic_DNA"/>
</dbReference>
<gene>
    <name evidence="8" type="ORF">LXT12_23865</name>
</gene>
<evidence type="ECO:0000313" key="8">
    <source>
        <dbReference type="EMBL" id="MCE4540291.1"/>
    </source>
</evidence>
<feature type="domain" description="Class III cytochrome C" evidence="7">
    <location>
        <begin position="38"/>
        <end position="110"/>
    </location>
</feature>
<accession>A0ABS8XNZ7</accession>
<sequence length="287" mass="32041">MKKRPVLLIVIALNLVVLVALAFAYPHLMVSPGPLVKGHAELATDCFACHAAWRGAASERCTECHAVADIGLKTTKGVPIPARSVKVSFHQELTEQDCMACHSDHQGPKLTKSSRKPFSHGLLKASVQDQCSSCHRAPKDTVHRDVKLECRQCHGSKAWKPAHFDHELLAPAVLDRCQSCHNAPTDRLHRQIRGSCTSCHKTGAWKPATFDHAKYFVLDGDHDARCDTCHTNNDYSRYTCYGCHEHSQAKVRAEHLEEGIRSFENCVECHRDPRAEPEKDGEGRERD</sequence>
<evidence type="ECO:0000313" key="9">
    <source>
        <dbReference type="Proteomes" id="UP001201463"/>
    </source>
</evidence>
<comment type="caution">
    <text evidence="8">The sequence shown here is derived from an EMBL/GenBank/DDBJ whole genome shotgun (WGS) entry which is preliminary data.</text>
</comment>
<evidence type="ECO:0000256" key="3">
    <source>
        <dbReference type="ARBA" id="ARBA00022723"/>
    </source>
</evidence>
<name>A0ABS8XNZ7_9BURK</name>
<keyword evidence="9" id="KW-1185">Reference proteome</keyword>